<gene>
    <name evidence="1" type="ORF">Tci_001765</name>
</gene>
<dbReference type="AlphaFoldDB" id="A0A699GK32"/>
<name>A0A699GK32_TANCI</name>
<reference evidence="1" key="1">
    <citation type="journal article" date="2019" name="Sci. Rep.">
        <title>Draft genome of Tanacetum cinerariifolium, the natural source of mosquito coil.</title>
        <authorList>
            <person name="Yamashiro T."/>
            <person name="Shiraishi A."/>
            <person name="Satake H."/>
            <person name="Nakayama K."/>
        </authorList>
    </citation>
    <scope>NUCLEOTIDE SEQUENCE</scope>
</reference>
<accession>A0A699GK32</accession>
<comment type="caution">
    <text evidence="1">The sequence shown here is derived from an EMBL/GenBank/DDBJ whole genome shotgun (WGS) entry which is preliminary data.</text>
</comment>
<evidence type="ECO:0000313" key="1">
    <source>
        <dbReference type="EMBL" id="GEU29787.1"/>
    </source>
</evidence>
<proteinExistence type="predicted"/>
<sequence>MFELFKMIVELFWCHYVRECPKPRVFYSKSFIEQRLLAKNDEAGIILTNVQNDFLLAGASKIEELEILSTNKCMMAIIQQADNNPKDRTIYDPSFISDVQNPSTSFMNPLFSQSDHDQTYHEQHEIIKPTICIDQINSDIIFVDPNVEVNDERVEHNKNAHDQ</sequence>
<dbReference type="EMBL" id="BKCJ010000100">
    <property type="protein sequence ID" value="GEU29787.1"/>
    <property type="molecule type" value="Genomic_DNA"/>
</dbReference>
<organism evidence="1">
    <name type="scientific">Tanacetum cinerariifolium</name>
    <name type="common">Dalmatian daisy</name>
    <name type="synonym">Chrysanthemum cinerariifolium</name>
    <dbReference type="NCBI Taxonomy" id="118510"/>
    <lineage>
        <taxon>Eukaryota</taxon>
        <taxon>Viridiplantae</taxon>
        <taxon>Streptophyta</taxon>
        <taxon>Embryophyta</taxon>
        <taxon>Tracheophyta</taxon>
        <taxon>Spermatophyta</taxon>
        <taxon>Magnoliopsida</taxon>
        <taxon>eudicotyledons</taxon>
        <taxon>Gunneridae</taxon>
        <taxon>Pentapetalae</taxon>
        <taxon>asterids</taxon>
        <taxon>campanulids</taxon>
        <taxon>Asterales</taxon>
        <taxon>Asteraceae</taxon>
        <taxon>Asteroideae</taxon>
        <taxon>Anthemideae</taxon>
        <taxon>Anthemidinae</taxon>
        <taxon>Tanacetum</taxon>
    </lineage>
</organism>
<protein>
    <submittedName>
        <fullName evidence="1">Uncharacterized protein</fullName>
    </submittedName>
</protein>